<evidence type="ECO:0000313" key="3">
    <source>
        <dbReference type="Proteomes" id="UP000826195"/>
    </source>
</evidence>
<reference evidence="2 3" key="1">
    <citation type="journal article" date="2021" name="J. Hered.">
        <title>A chromosome-level genome assembly of the parasitoid wasp, Cotesia glomerata (Hymenoptera: Braconidae).</title>
        <authorList>
            <person name="Pinto B.J."/>
            <person name="Weis J.J."/>
            <person name="Gamble T."/>
            <person name="Ode P.J."/>
            <person name="Paul R."/>
            <person name="Zaspel J.M."/>
        </authorList>
    </citation>
    <scope>NUCLEOTIDE SEQUENCE [LARGE SCALE GENOMIC DNA]</scope>
    <source>
        <strain evidence="2">CgM1</strain>
    </source>
</reference>
<keyword evidence="1" id="KW-0812">Transmembrane</keyword>
<protein>
    <submittedName>
        <fullName evidence="2">Uncharacterized protein</fullName>
    </submittedName>
</protein>
<dbReference type="AlphaFoldDB" id="A0AAV7HUQ0"/>
<proteinExistence type="predicted"/>
<gene>
    <name evidence="2" type="ORF">KQX54_019891</name>
</gene>
<organism evidence="2 3">
    <name type="scientific">Cotesia glomerata</name>
    <name type="common">Lepidopteran parasitic wasp</name>
    <name type="synonym">Apanteles glomeratus</name>
    <dbReference type="NCBI Taxonomy" id="32391"/>
    <lineage>
        <taxon>Eukaryota</taxon>
        <taxon>Metazoa</taxon>
        <taxon>Ecdysozoa</taxon>
        <taxon>Arthropoda</taxon>
        <taxon>Hexapoda</taxon>
        <taxon>Insecta</taxon>
        <taxon>Pterygota</taxon>
        <taxon>Neoptera</taxon>
        <taxon>Endopterygota</taxon>
        <taxon>Hymenoptera</taxon>
        <taxon>Apocrita</taxon>
        <taxon>Ichneumonoidea</taxon>
        <taxon>Braconidae</taxon>
        <taxon>Microgastrinae</taxon>
        <taxon>Cotesia</taxon>
    </lineage>
</organism>
<keyword evidence="1" id="KW-0472">Membrane</keyword>
<name>A0AAV7HUQ0_COTGL</name>
<dbReference type="EMBL" id="JAHXZJ010002982">
    <property type="protein sequence ID" value="KAH0535890.1"/>
    <property type="molecule type" value="Genomic_DNA"/>
</dbReference>
<accession>A0AAV7HUQ0</accession>
<comment type="caution">
    <text evidence="2">The sequence shown here is derived from an EMBL/GenBank/DDBJ whole genome shotgun (WGS) entry which is preliminary data.</text>
</comment>
<sequence>MNIVYQYWCELNHICDRHSCLASLGRNSWPGRDSGLHIGARSPSCPLPTFLQLLPRALGALREEKSTEAKSMKACATVSPPNRNTNTKTKRPSLLHTLLTITCFYSCTFSSLGPLTLALFYRNISSELQLSVGAPLFVFGATTGPMSSLESSCVYYMYIYKKERNCWLGSAWGCQGYFQYRWLVQLSHTHTHTHSEPPPVYAMVIKTQDVE</sequence>
<keyword evidence="1" id="KW-1133">Transmembrane helix</keyword>
<evidence type="ECO:0000313" key="2">
    <source>
        <dbReference type="EMBL" id="KAH0535890.1"/>
    </source>
</evidence>
<feature type="transmembrane region" description="Helical" evidence="1">
    <location>
        <begin position="98"/>
        <end position="121"/>
    </location>
</feature>
<keyword evidence="3" id="KW-1185">Reference proteome</keyword>
<feature type="transmembrane region" description="Helical" evidence="1">
    <location>
        <begin position="133"/>
        <end position="158"/>
    </location>
</feature>
<dbReference type="Proteomes" id="UP000826195">
    <property type="component" value="Unassembled WGS sequence"/>
</dbReference>
<evidence type="ECO:0000256" key="1">
    <source>
        <dbReference type="SAM" id="Phobius"/>
    </source>
</evidence>